<evidence type="ECO:0000256" key="1">
    <source>
        <dbReference type="SAM" id="MobiDB-lite"/>
    </source>
</evidence>
<feature type="region of interest" description="Disordered" evidence="1">
    <location>
        <begin position="23"/>
        <end position="58"/>
    </location>
</feature>
<proteinExistence type="predicted"/>
<feature type="compositionally biased region" description="Low complexity" evidence="1">
    <location>
        <begin position="23"/>
        <end position="40"/>
    </location>
</feature>
<dbReference type="Proteomes" id="UP000321570">
    <property type="component" value="Unassembled WGS sequence"/>
</dbReference>
<reference evidence="2 3" key="1">
    <citation type="submission" date="2019-07" db="EMBL/GenBank/DDBJ databases">
        <authorList>
            <person name="Jastrzebski P J."/>
            <person name="Paukszto L."/>
            <person name="Jastrzebski P J."/>
        </authorList>
    </citation>
    <scope>NUCLEOTIDE SEQUENCE [LARGE SCALE GENOMIC DNA]</scope>
    <source>
        <strain evidence="2 3">WMS-il1</strain>
    </source>
</reference>
<dbReference type="EMBL" id="CABIJS010000244">
    <property type="protein sequence ID" value="VUZ47510.1"/>
    <property type="molecule type" value="Genomic_DNA"/>
</dbReference>
<accession>A0A564YJZ7</accession>
<gene>
    <name evidence="2" type="ORF">WMSIL1_LOCUS7031</name>
</gene>
<organism evidence="2 3">
    <name type="scientific">Hymenolepis diminuta</name>
    <name type="common">Rat tapeworm</name>
    <dbReference type="NCBI Taxonomy" id="6216"/>
    <lineage>
        <taxon>Eukaryota</taxon>
        <taxon>Metazoa</taxon>
        <taxon>Spiralia</taxon>
        <taxon>Lophotrochozoa</taxon>
        <taxon>Platyhelminthes</taxon>
        <taxon>Cestoda</taxon>
        <taxon>Eucestoda</taxon>
        <taxon>Cyclophyllidea</taxon>
        <taxon>Hymenolepididae</taxon>
        <taxon>Hymenolepis</taxon>
    </lineage>
</organism>
<protein>
    <submittedName>
        <fullName evidence="2">Uncharacterized protein</fullName>
    </submittedName>
</protein>
<name>A0A564YJZ7_HYMDI</name>
<dbReference type="AlphaFoldDB" id="A0A564YJZ7"/>
<keyword evidence="3" id="KW-1185">Reference proteome</keyword>
<feature type="compositionally biased region" description="Polar residues" evidence="1">
    <location>
        <begin position="41"/>
        <end position="58"/>
    </location>
</feature>
<evidence type="ECO:0000313" key="2">
    <source>
        <dbReference type="EMBL" id="VUZ47510.1"/>
    </source>
</evidence>
<feature type="non-terminal residue" evidence="2">
    <location>
        <position position="1"/>
    </location>
</feature>
<sequence length="93" mass="9892">KSQSGNQASEPPPTTIDYLQLLNSNSVSPNPSPTVSSDNVCSSNTRAQSFSEDTSQPSTLSILSSLQDTVTTVTDTIPPSCIYRPKISRTRCG</sequence>
<evidence type="ECO:0000313" key="3">
    <source>
        <dbReference type="Proteomes" id="UP000321570"/>
    </source>
</evidence>